<gene>
    <name evidence="3" type="ORF">Pyn_19171</name>
</gene>
<dbReference type="PANTHER" id="PTHR34223">
    <property type="entry name" value="OS11G0201299 PROTEIN"/>
    <property type="match status" value="1"/>
</dbReference>
<keyword evidence="4" id="KW-1185">Reference proteome</keyword>
<dbReference type="PANTHER" id="PTHR34223:SF93">
    <property type="entry name" value="F-BOX DOMAIN-CONTAINING PROTEIN"/>
    <property type="match status" value="1"/>
</dbReference>
<protein>
    <submittedName>
        <fullName evidence="3">Putative F-box/FBD/LRR-repeat protein</fullName>
    </submittedName>
</protein>
<dbReference type="InterPro" id="IPR001810">
    <property type="entry name" value="F-box_dom"/>
</dbReference>
<name>A0A314YW91_PRUYE</name>
<dbReference type="InterPro" id="IPR053197">
    <property type="entry name" value="F-box_SCFL_complex_component"/>
</dbReference>
<dbReference type="AlphaFoldDB" id="A0A314YW91"/>
<sequence>METKAAKKRRLIEEENERNGRGRDRFSDLPNEISNHIFSFLPMKSIAQVSFTSKRWRSLWDSFPILDFSEVCPFTSQVFQKKSVGQIFDHQMSAMRFISSVLSGRHENCDIKSFAFSGYWNSVRLHDWIPWLVKHRVENLVLKFCSNNVFCGPGPPPPTSLGLELGFSSSHVRDAGGLRSLRTLSLTNVNLSDVHVYGDLFSDFSFPLLEKLTIESCRSMNQLRIFCENLKDLQVCGMEIICLDISGMGLERLLFKLHLTSVISNSCVKIFAPNLQTFQWGADEVAEKGLVHFWLPVNDAKLKTHTVVILSALSQAEKLTISFQFLEILSKKYFEGGLPFSFVNLKTLEIITAGLRKSDFPGIACLFKSSPIVERLKIVISPIHRPQDDKWNDILLDNSLWSEEQFWESQAQTLNSFLCHIKEVDFSVVTGIDETVISVARFLLKHGIGLQEMNICPQNWKAYQQNQPEWQAKFKIIEELPRASEDVEIVWLF</sequence>
<evidence type="ECO:0000259" key="2">
    <source>
        <dbReference type="PROSITE" id="PS50181"/>
    </source>
</evidence>
<dbReference type="PROSITE" id="PS50181">
    <property type="entry name" value="FBOX"/>
    <property type="match status" value="1"/>
</dbReference>
<dbReference type="SMART" id="SM00256">
    <property type="entry name" value="FBOX"/>
    <property type="match status" value="1"/>
</dbReference>
<accession>A0A314YW91</accession>
<dbReference type="EMBL" id="PJQY01000508">
    <property type="protein sequence ID" value="PQQ10427.1"/>
    <property type="molecule type" value="Genomic_DNA"/>
</dbReference>
<feature type="domain" description="F-box" evidence="2">
    <location>
        <begin position="23"/>
        <end position="71"/>
    </location>
</feature>
<dbReference type="Pfam" id="PF00646">
    <property type="entry name" value="F-box"/>
    <property type="match status" value="1"/>
</dbReference>
<evidence type="ECO:0000313" key="3">
    <source>
        <dbReference type="EMBL" id="PQQ10427.1"/>
    </source>
</evidence>
<dbReference type="InterPro" id="IPR032675">
    <property type="entry name" value="LRR_dom_sf"/>
</dbReference>
<dbReference type="SUPFAM" id="SSF52047">
    <property type="entry name" value="RNI-like"/>
    <property type="match status" value="1"/>
</dbReference>
<evidence type="ECO:0000256" key="1">
    <source>
        <dbReference type="SAM" id="MobiDB-lite"/>
    </source>
</evidence>
<organism evidence="3 4">
    <name type="scientific">Prunus yedoensis var. nudiflora</name>
    <dbReference type="NCBI Taxonomy" id="2094558"/>
    <lineage>
        <taxon>Eukaryota</taxon>
        <taxon>Viridiplantae</taxon>
        <taxon>Streptophyta</taxon>
        <taxon>Embryophyta</taxon>
        <taxon>Tracheophyta</taxon>
        <taxon>Spermatophyta</taxon>
        <taxon>Magnoliopsida</taxon>
        <taxon>eudicotyledons</taxon>
        <taxon>Gunneridae</taxon>
        <taxon>Pentapetalae</taxon>
        <taxon>rosids</taxon>
        <taxon>fabids</taxon>
        <taxon>Rosales</taxon>
        <taxon>Rosaceae</taxon>
        <taxon>Amygdaloideae</taxon>
        <taxon>Amygdaleae</taxon>
        <taxon>Prunus</taxon>
    </lineage>
</organism>
<reference evidence="3 4" key="1">
    <citation type="submission" date="2018-02" db="EMBL/GenBank/DDBJ databases">
        <title>Draft genome of wild Prunus yedoensis var. nudiflora.</title>
        <authorList>
            <person name="Baek S."/>
            <person name="Kim J.-H."/>
            <person name="Choi K."/>
            <person name="Kim G.-B."/>
            <person name="Cho A."/>
            <person name="Jang H."/>
            <person name="Shin C.-H."/>
            <person name="Yu H.-J."/>
            <person name="Mun J.-H."/>
        </authorList>
    </citation>
    <scope>NUCLEOTIDE SEQUENCE [LARGE SCALE GENOMIC DNA]</scope>
    <source>
        <strain evidence="4">cv. Jeju island</strain>
        <tissue evidence="3">Leaf</tissue>
    </source>
</reference>
<dbReference type="Proteomes" id="UP000250321">
    <property type="component" value="Unassembled WGS sequence"/>
</dbReference>
<dbReference type="SUPFAM" id="SSF81383">
    <property type="entry name" value="F-box domain"/>
    <property type="match status" value="1"/>
</dbReference>
<proteinExistence type="predicted"/>
<dbReference type="Gene3D" id="1.20.1280.50">
    <property type="match status" value="1"/>
</dbReference>
<comment type="caution">
    <text evidence="3">The sequence shown here is derived from an EMBL/GenBank/DDBJ whole genome shotgun (WGS) entry which is preliminary data.</text>
</comment>
<feature type="region of interest" description="Disordered" evidence="1">
    <location>
        <begin position="1"/>
        <end position="27"/>
    </location>
</feature>
<dbReference type="OrthoDB" id="1161588at2759"/>
<dbReference type="STRING" id="2094558.A0A314YW91"/>
<dbReference type="Gene3D" id="3.80.10.10">
    <property type="entry name" value="Ribonuclease Inhibitor"/>
    <property type="match status" value="1"/>
</dbReference>
<evidence type="ECO:0000313" key="4">
    <source>
        <dbReference type="Proteomes" id="UP000250321"/>
    </source>
</evidence>
<dbReference type="InterPro" id="IPR036047">
    <property type="entry name" value="F-box-like_dom_sf"/>
</dbReference>